<evidence type="ECO:0000313" key="1">
    <source>
        <dbReference type="EMBL" id="ADB58146.1"/>
    </source>
</evidence>
<dbReference type="PaxDb" id="572546-Arcpr_1087"/>
<evidence type="ECO:0000313" key="2">
    <source>
        <dbReference type="Proteomes" id="UP000001901"/>
    </source>
</evidence>
<dbReference type="eggNOG" id="arCOG03547">
    <property type="taxonomic scope" value="Archaea"/>
</dbReference>
<evidence type="ECO:0008006" key="3">
    <source>
        <dbReference type="Google" id="ProtNLM"/>
    </source>
</evidence>
<reference evidence="1 2" key="1">
    <citation type="journal article" date="2010" name="Stand. Genomic Sci.">
        <title>Complete genome sequence of Archaeoglobus profundus type strain (AV18).</title>
        <authorList>
            <person name="von Jan M."/>
            <person name="Lapidus A."/>
            <person name="Del Rio T.G."/>
            <person name="Copeland A."/>
            <person name="Tice H."/>
            <person name="Cheng J.F."/>
            <person name="Lucas S."/>
            <person name="Chen F."/>
            <person name="Nolan M."/>
            <person name="Goodwin L."/>
            <person name="Han C."/>
            <person name="Pitluck S."/>
            <person name="Liolios K."/>
            <person name="Ivanova N."/>
            <person name="Mavromatis K."/>
            <person name="Ovchinnikova G."/>
            <person name="Chertkov O."/>
            <person name="Pati A."/>
            <person name="Chen A."/>
            <person name="Palaniappan K."/>
            <person name="Land M."/>
            <person name="Hauser L."/>
            <person name="Chang Y.J."/>
            <person name="Jeffries C.D."/>
            <person name="Saunders E."/>
            <person name="Brettin T."/>
            <person name="Detter J.C."/>
            <person name="Chain P."/>
            <person name="Eichinger K."/>
            <person name="Huber H."/>
            <person name="Spring S."/>
            <person name="Rohde M."/>
            <person name="Goker M."/>
            <person name="Wirth R."/>
            <person name="Woyke T."/>
            <person name="Bristow J."/>
            <person name="Eisen J.A."/>
            <person name="Markowitz V."/>
            <person name="Hugenholtz P."/>
            <person name="Kyrpides N.C."/>
            <person name="Klenk H.P."/>
        </authorList>
    </citation>
    <scope>NUCLEOTIDE SEQUENCE [LARGE SCALE GENOMIC DNA]</scope>
    <source>
        <strain evidence="2">DSM 5631 / JCM 9629 / NBRC 100127 / Av18</strain>
    </source>
</reference>
<dbReference type="OrthoDB" id="383659at2157"/>
<keyword evidence="2" id="KW-1185">Reference proteome</keyword>
<dbReference type="PROSITE" id="PS51257">
    <property type="entry name" value="PROKAR_LIPOPROTEIN"/>
    <property type="match status" value="1"/>
</dbReference>
<dbReference type="EMBL" id="CP001857">
    <property type="protein sequence ID" value="ADB58146.1"/>
    <property type="molecule type" value="Genomic_DNA"/>
</dbReference>
<name>D2RDF2_ARCPA</name>
<dbReference type="HOGENOM" id="CLU_2009991_0_0_2"/>
<dbReference type="Proteomes" id="UP000001901">
    <property type="component" value="Chromosome"/>
</dbReference>
<sequence>MRLLILLILALMIMGCVSEKPSLPSSTSINTTILKVNDTYTLYIIFTLPNPCHKVSYKGMKAYGNEIDVYFEYQPPKPNEICIQKLEVYKWDVSLGKLVEGEYKIKIYVNDKIIKEFKFYVKE</sequence>
<gene>
    <name evidence="1" type="ordered locus">Arcpr_1087</name>
</gene>
<accession>D2RDF2</accession>
<proteinExistence type="predicted"/>
<dbReference type="AlphaFoldDB" id="D2RDF2"/>
<dbReference type="KEGG" id="apo:Arcpr_1087"/>
<dbReference type="GeneID" id="8739764"/>
<dbReference type="STRING" id="572546.Arcpr_1087"/>
<protein>
    <recommendedName>
        <fullName evidence="3">Lipoprotein</fullName>
    </recommendedName>
</protein>
<organism evidence="1 2">
    <name type="scientific">Archaeoglobus profundus (strain DSM 5631 / JCM 9629 / NBRC 100127 / Av18)</name>
    <dbReference type="NCBI Taxonomy" id="572546"/>
    <lineage>
        <taxon>Archaea</taxon>
        <taxon>Methanobacteriati</taxon>
        <taxon>Methanobacteriota</taxon>
        <taxon>Archaeoglobi</taxon>
        <taxon>Archaeoglobales</taxon>
        <taxon>Archaeoglobaceae</taxon>
        <taxon>Archaeoglobus</taxon>
    </lineage>
</organism>
<dbReference type="RefSeq" id="WP_012940482.1">
    <property type="nucleotide sequence ID" value="NC_013741.1"/>
</dbReference>